<dbReference type="SUPFAM" id="SSF56801">
    <property type="entry name" value="Acetyl-CoA synthetase-like"/>
    <property type="match status" value="2"/>
</dbReference>
<proteinExistence type="predicted"/>
<evidence type="ECO:0000256" key="2">
    <source>
        <dbReference type="ARBA" id="ARBA00022553"/>
    </source>
</evidence>
<dbReference type="SUPFAM" id="SSF47336">
    <property type="entry name" value="ACP-like"/>
    <property type="match status" value="2"/>
</dbReference>
<dbReference type="InterPro" id="IPR020459">
    <property type="entry name" value="AMP-binding"/>
</dbReference>
<dbReference type="InterPro" id="IPR000873">
    <property type="entry name" value="AMP-dep_synth/lig_dom"/>
</dbReference>
<feature type="domain" description="Carrier" evidence="3">
    <location>
        <begin position="1057"/>
        <end position="1132"/>
    </location>
</feature>
<dbReference type="PANTHER" id="PTHR45527:SF1">
    <property type="entry name" value="FATTY ACID SYNTHASE"/>
    <property type="match status" value="1"/>
</dbReference>
<reference evidence="4" key="1">
    <citation type="submission" date="2021-11" db="EMBL/GenBank/DDBJ databases">
        <title>Description of novel Flavobacterium species.</title>
        <authorList>
            <person name="Saticioglu I.B."/>
            <person name="Ay H."/>
            <person name="Altun S."/>
            <person name="Duman M."/>
        </authorList>
    </citation>
    <scope>NUCLEOTIDE SEQUENCE</scope>
    <source>
        <strain evidence="4">F-65</strain>
    </source>
</reference>
<dbReference type="InterPro" id="IPR020845">
    <property type="entry name" value="AMP-binding_CS"/>
</dbReference>
<evidence type="ECO:0000313" key="5">
    <source>
        <dbReference type="Proteomes" id="UP001430919"/>
    </source>
</evidence>
<protein>
    <submittedName>
        <fullName evidence="4">Amino acid adenylation domain-containing protein</fullName>
    </submittedName>
</protein>
<dbReference type="Proteomes" id="UP001430919">
    <property type="component" value="Unassembled WGS sequence"/>
</dbReference>
<evidence type="ECO:0000256" key="1">
    <source>
        <dbReference type="ARBA" id="ARBA00022450"/>
    </source>
</evidence>
<organism evidence="4 5">
    <name type="scientific">Flavobacterium pisciphilum</name>
    <dbReference type="NCBI Taxonomy" id="2893755"/>
    <lineage>
        <taxon>Bacteria</taxon>
        <taxon>Pseudomonadati</taxon>
        <taxon>Bacteroidota</taxon>
        <taxon>Flavobacteriia</taxon>
        <taxon>Flavobacteriales</taxon>
        <taxon>Flavobacteriaceae</taxon>
        <taxon>Flavobacterium</taxon>
    </lineage>
</organism>
<dbReference type="InterPro" id="IPR020806">
    <property type="entry name" value="PKS_PP-bd"/>
</dbReference>
<keyword evidence="2" id="KW-0597">Phosphoprotein</keyword>
<gene>
    <name evidence="4" type="ORF">LNQ49_02660</name>
</gene>
<dbReference type="InterPro" id="IPR045851">
    <property type="entry name" value="AMP-bd_C_sf"/>
</dbReference>
<dbReference type="Gene3D" id="3.40.50.980">
    <property type="match status" value="4"/>
</dbReference>
<dbReference type="PRINTS" id="PR00154">
    <property type="entry name" value="AMPBINDING"/>
</dbReference>
<dbReference type="NCBIfam" id="NF003417">
    <property type="entry name" value="PRK04813.1"/>
    <property type="match status" value="2"/>
</dbReference>
<sequence length="2213" mass="252632">MNIISIIDDFKKNNSMLWVEDNGIKLFVSEDFKSEELKKTITEFKTEIFNILVFNGIYSENDFLNKLIFKTDTQESILSFAQERLWFIEQYEEGTNAYHMPFLYELDKETDKEGLKYALQQIVSRHEVLRSTIEPRKDEGHGIQIVHNSPLFIEEIIVEETDDYNSLLNETINRPFNLNTEYPIRVVFYTIKSSSEVLQPKTLLLITIHHIASDGWSLEVFESELFDYYEAYVKKDIDFSLPVLDIQYKDYAQWQRSYLTGSVLEDQLSYWKEKLSGYELLEFPTDYARPATIDYKGEDYDFKINSKITERLRALAQQEGLTLNNVMLSSINIMLGKYTGQDDIVIGTLNANRQQIQTEKLIGFFVNTQANRTILNNSQNFVELIQEVQRDQIEAQLHQDLPFEKIVNDLGIDRDASRHPIFQILFEMDSFGKEEKKSEQQKKYLKSYNTDEAYLNARFDIVISISDHGDEMLGGINFANSLFNKETITRFSKHYLHLLDELTQAPNKAYSQISLLNSEDYKKIVYDYNATDETYPKNKSIIDIFEEQVKKTPNNIAIVFGDKEFTFKELDDQSNKLAHYLIENHNIQENDLIGIMLDKSEKMLISIFGVLKAGAAYVCIDSEYPTARKEFIVEDASLNVLITQTDYLFDLDYYTGSIIAIDVQLDDIDTSIEFTKKDIKQDNLAYVIYTSGTTGKPKGVMVEHGAVLSLVFNNYINLSDNEVFAFLSSPAFDASIFEIFTPLLNGHKLIVPTDFNAIVSSATKFKTFLELNKIAILWLTKTLFDNLYYLDNTLFSDLEYLIIGGEALDKNAVNKLISSSSKPKHFLNGYGPTESTTFACTYDMANEIEGQTVPIGKPINNRNVYVLDLNMCPVPVGVIGELYIGGAGLSRGYLNRPELTAERFIDNPFATDTDREKGYTRLYKTGDLVRWLANETLEYIGRGDNQVKIRGYRIELGEIEHAMSQVEGIAQVSVHARDRVIESGSSKYLVGYYILNEDGFGLTVDAIERSLSGILPDYMIPSAFVEMDSFPLTANGKLNKSLFADPDFNSSDSDYVEPTTHEEKEMCKIWSDLLGLDRVGITDDFFKIGGNSILAIQVSHRTSKILGKDIKVADVFKYKTITQLLAHAVDQSQIIIPKIDGDQIGLSFAQERLWFIEQFEEGTNAYHIPVLYELDATANKEGLKHALQQIVTRHEVLRSTIEQGEDDKFAIQKVNEEPLSILEITLSETDDYELSITEAINHPFNLSNEYPIRVNFYTIKSETDASLNKTILLINLHHIATDGWSKEIFEKEVLAYYDAYLVNNKAFKLPELEIQYKDYALWQRDYLTGDILEKQLGYWKEKLTGYQTLEFPTDYARPSVVDYRGASEEFSLNKERSKKLRDLAHREGVTLNTLLLSAVNIMLGKYTGQDDIVIGTAIANRHHRQTESLIGFFVNMQANRTILKSSQSFEDLIQEIHNDQINAQMHQDLPFEKLIDELGVERDASRHPVFQVMFGMQSFSSSKEGFEYNDTTPFKTYDFEDVYEVAKYDLSIFIDDSQEEILGELSYVTSLFNKETIIRFSKHYLHLLDELTQAPNKPYSEISLLSSDEYNQVVYDWNATSKVYSKNKSVIDIFEEQVVNTPNNIAIVFGDKELTYKQLDEESSKLAGYLIENYNVQENDFIGIMLDRSEKMIIAILGIMKAGAAYVCIDSEYPIARKEYIIQDTSLNILITQTDYIFDLDFYSGNLFAIDVQLDAIAVSMQSIKKNVNPNDLAYIIYTSGTTGQPKGVMVEHRQIVSFALDNNFINYEKATVIAGVSNYSFDGSVFDLFFSLLNGKKLVIIDKDTLLDLSKLDDHFIKFKIDTVFITTALFNSLVQNKSKCFESLQQVLFGGERCNLEIVNKFKSQYKTSSLIHVYGPTENIVYATYCELNDCNTEKIVPIGKQLSDKKLYVLSSNNMPAPIGIVGELYIGGAGVSRGYLNRPELTAERFVTNPFATESDKENGYTRLYKTGDLVRWLPDGTIEYIGRNDDQVKIRGYRIELGEIEYAMSQIEGIKQVCVFAKKRKLEIDGSEYLAAYYVVESGEEIINQTVILEKLTLVLPDYMIPSAFVEMDSFPLTANGKLNKSVFADPDFNSSDSDYVEPTTHEEKEMCKIWSDLLGLERVGITDDFFKIGGNSILAIQVSHRTSKILGKDVKVADVFKYKTINNLKDISVNSFSFESIEGEDWEISL</sequence>
<evidence type="ECO:0000259" key="3">
    <source>
        <dbReference type="PROSITE" id="PS50075"/>
    </source>
</evidence>
<dbReference type="InterPro" id="IPR036736">
    <property type="entry name" value="ACP-like_sf"/>
</dbReference>
<evidence type="ECO:0000313" key="4">
    <source>
        <dbReference type="EMBL" id="MCC9070501.1"/>
    </source>
</evidence>
<dbReference type="Gene3D" id="1.10.1200.10">
    <property type="entry name" value="ACP-like"/>
    <property type="match status" value="2"/>
</dbReference>
<dbReference type="Gene3D" id="2.30.38.10">
    <property type="entry name" value="Luciferase, Domain 3"/>
    <property type="match status" value="2"/>
</dbReference>
<dbReference type="InterPro" id="IPR025110">
    <property type="entry name" value="AMP-bd_C"/>
</dbReference>
<dbReference type="NCBIfam" id="TIGR01733">
    <property type="entry name" value="AA-adenyl-dom"/>
    <property type="match status" value="2"/>
</dbReference>
<dbReference type="Gene3D" id="3.30.300.30">
    <property type="match status" value="2"/>
</dbReference>
<dbReference type="Pfam" id="PF00550">
    <property type="entry name" value="PP-binding"/>
    <property type="match status" value="2"/>
</dbReference>
<dbReference type="Gene3D" id="3.30.559.30">
    <property type="entry name" value="Nonribosomal peptide synthetase, condensation domain"/>
    <property type="match status" value="2"/>
</dbReference>
<dbReference type="Pfam" id="PF13193">
    <property type="entry name" value="AMP-binding_C"/>
    <property type="match status" value="2"/>
</dbReference>
<dbReference type="CDD" id="cd19531">
    <property type="entry name" value="LCL_NRPS-like"/>
    <property type="match status" value="2"/>
</dbReference>
<dbReference type="SMART" id="SM00823">
    <property type="entry name" value="PKS_PP"/>
    <property type="match status" value="1"/>
</dbReference>
<dbReference type="PROSITE" id="PS50075">
    <property type="entry name" value="CARRIER"/>
    <property type="match status" value="2"/>
</dbReference>
<dbReference type="PROSITE" id="PS00455">
    <property type="entry name" value="AMP_BINDING"/>
    <property type="match status" value="2"/>
</dbReference>
<dbReference type="InterPro" id="IPR001242">
    <property type="entry name" value="Condensation_dom"/>
</dbReference>
<dbReference type="SUPFAM" id="SSF52777">
    <property type="entry name" value="CoA-dependent acyltransferases"/>
    <property type="match status" value="4"/>
</dbReference>
<keyword evidence="5" id="KW-1185">Reference proteome</keyword>
<dbReference type="InterPro" id="IPR009081">
    <property type="entry name" value="PP-bd_ACP"/>
</dbReference>
<dbReference type="InterPro" id="IPR023213">
    <property type="entry name" value="CAT-like_dom_sf"/>
</dbReference>
<dbReference type="Pfam" id="PF00501">
    <property type="entry name" value="AMP-binding"/>
    <property type="match status" value="2"/>
</dbReference>
<dbReference type="InterPro" id="IPR010071">
    <property type="entry name" value="AA_adenyl_dom"/>
</dbReference>
<name>A0ABS8MP24_9FLAO</name>
<feature type="domain" description="Carrier" evidence="3">
    <location>
        <begin position="2124"/>
        <end position="2199"/>
    </location>
</feature>
<dbReference type="PANTHER" id="PTHR45527">
    <property type="entry name" value="NONRIBOSOMAL PEPTIDE SYNTHETASE"/>
    <property type="match status" value="1"/>
</dbReference>
<dbReference type="EMBL" id="JAJJMO010000001">
    <property type="protein sequence ID" value="MCC9070501.1"/>
    <property type="molecule type" value="Genomic_DNA"/>
</dbReference>
<dbReference type="CDD" id="cd05930">
    <property type="entry name" value="A_NRPS"/>
    <property type="match status" value="2"/>
</dbReference>
<dbReference type="Pfam" id="PF00668">
    <property type="entry name" value="Condensation"/>
    <property type="match status" value="2"/>
</dbReference>
<dbReference type="RefSeq" id="WP_229987233.1">
    <property type="nucleotide sequence ID" value="NZ_JAJJMO010000001.1"/>
</dbReference>
<dbReference type="Gene3D" id="3.30.559.10">
    <property type="entry name" value="Chloramphenicol acetyltransferase-like domain"/>
    <property type="match status" value="2"/>
</dbReference>
<comment type="caution">
    <text evidence="4">The sequence shown here is derived from an EMBL/GenBank/DDBJ whole genome shotgun (WGS) entry which is preliminary data.</text>
</comment>
<keyword evidence="1" id="KW-0596">Phosphopantetheine</keyword>
<accession>A0ABS8MP24</accession>